<comment type="caution">
    <text evidence="1">The sequence shown here is derived from an EMBL/GenBank/DDBJ whole genome shotgun (WGS) entry which is preliminary data.</text>
</comment>
<reference evidence="1 2" key="1">
    <citation type="journal article" date="2021" name="Hortic Res">
        <title>Chromosome-scale assembly of the Dendrobium chrysotoxum genome enhances the understanding of orchid evolution.</title>
        <authorList>
            <person name="Zhang Y."/>
            <person name="Zhang G.Q."/>
            <person name="Zhang D."/>
            <person name="Liu X.D."/>
            <person name="Xu X.Y."/>
            <person name="Sun W.H."/>
            <person name="Yu X."/>
            <person name="Zhu X."/>
            <person name="Wang Z.W."/>
            <person name="Zhao X."/>
            <person name="Zhong W.Y."/>
            <person name="Chen H."/>
            <person name="Yin W.L."/>
            <person name="Huang T."/>
            <person name="Niu S.C."/>
            <person name="Liu Z.J."/>
        </authorList>
    </citation>
    <scope>NUCLEOTIDE SEQUENCE [LARGE SCALE GENOMIC DNA]</scope>
    <source>
        <strain evidence="1">Lindl</strain>
    </source>
</reference>
<protein>
    <submittedName>
        <fullName evidence="1">Uncharacterized protein</fullName>
    </submittedName>
</protein>
<keyword evidence="2" id="KW-1185">Reference proteome</keyword>
<evidence type="ECO:0000313" key="1">
    <source>
        <dbReference type="EMBL" id="KAH0452893.1"/>
    </source>
</evidence>
<dbReference type="Proteomes" id="UP000775213">
    <property type="component" value="Unassembled WGS sequence"/>
</dbReference>
<accession>A0AAV7GB19</accession>
<evidence type="ECO:0000313" key="2">
    <source>
        <dbReference type="Proteomes" id="UP000775213"/>
    </source>
</evidence>
<name>A0AAV7GB19_DENCH</name>
<gene>
    <name evidence="1" type="ORF">IEQ34_017217</name>
</gene>
<organism evidence="1 2">
    <name type="scientific">Dendrobium chrysotoxum</name>
    <name type="common">Orchid</name>
    <dbReference type="NCBI Taxonomy" id="161865"/>
    <lineage>
        <taxon>Eukaryota</taxon>
        <taxon>Viridiplantae</taxon>
        <taxon>Streptophyta</taxon>
        <taxon>Embryophyta</taxon>
        <taxon>Tracheophyta</taxon>
        <taxon>Spermatophyta</taxon>
        <taxon>Magnoliopsida</taxon>
        <taxon>Liliopsida</taxon>
        <taxon>Asparagales</taxon>
        <taxon>Orchidaceae</taxon>
        <taxon>Epidendroideae</taxon>
        <taxon>Malaxideae</taxon>
        <taxon>Dendrobiinae</taxon>
        <taxon>Dendrobium</taxon>
    </lineage>
</organism>
<dbReference type="AlphaFoldDB" id="A0AAV7GB19"/>
<sequence length="83" mass="9130">MISPLGWEAEGGTSSFGSEESARALPLSRLAAACSKDQNSKLAFCNYGHFVVPYLLESLIHMFLANFLSVLRNGIKFPQEHID</sequence>
<dbReference type="EMBL" id="JAGFBR010000016">
    <property type="protein sequence ID" value="KAH0452893.1"/>
    <property type="molecule type" value="Genomic_DNA"/>
</dbReference>
<proteinExistence type="predicted"/>